<dbReference type="Proteomes" id="UP000797356">
    <property type="component" value="Chromosome 1"/>
</dbReference>
<dbReference type="EMBL" id="CM017872">
    <property type="protein sequence ID" value="KAG1327732.1"/>
    <property type="molecule type" value="Genomic_DNA"/>
</dbReference>
<comment type="caution">
    <text evidence="1">The sequence shown here is derived from an EMBL/GenBank/DDBJ whole genome shotgun (WGS) entry which is preliminary data.</text>
</comment>
<sequence>MTRAVEELKTSSEMQNLNIEFDQKAFIKNFELYEGRIARRFPELDLSFLEEEDDVDVGLSNTVVDLSFDEHAFGPSEPTTEVLEPVQKAEAVDSDLAPPSKVEILE</sequence>
<accession>A0A8K0MVB4</accession>
<reference evidence="1" key="1">
    <citation type="journal article" date="2017" name="Gigascience">
        <title>The genome draft of coconut (Cocos nucifera).</title>
        <authorList>
            <person name="Xiao Y."/>
            <person name="Xu P."/>
            <person name="Fan H."/>
            <person name="Baudouin L."/>
            <person name="Xia W."/>
            <person name="Bocs S."/>
            <person name="Xu J."/>
            <person name="Li Q."/>
            <person name="Guo A."/>
            <person name="Zhou L."/>
            <person name="Li J."/>
            <person name="Wu Y."/>
            <person name="Ma Z."/>
            <person name="Armero A."/>
            <person name="Issali A.E."/>
            <person name="Liu N."/>
            <person name="Peng M."/>
            <person name="Yang Y."/>
        </authorList>
    </citation>
    <scope>NUCLEOTIDE SEQUENCE</scope>
    <source>
        <tissue evidence="1">Spear leaf of Hainan Tall coconut</tissue>
    </source>
</reference>
<reference evidence="1" key="2">
    <citation type="submission" date="2019-07" db="EMBL/GenBank/DDBJ databases">
        <authorList>
            <person name="Yang Y."/>
            <person name="Bocs S."/>
            <person name="Baudouin L."/>
        </authorList>
    </citation>
    <scope>NUCLEOTIDE SEQUENCE</scope>
    <source>
        <tissue evidence="1">Spear leaf of Hainan Tall coconut</tissue>
    </source>
</reference>
<proteinExistence type="predicted"/>
<keyword evidence="2" id="KW-1185">Reference proteome</keyword>
<organism evidence="1 2">
    <name type="scientific">Cocos nucifera</name>
    <name type="common">Coconut palm</name>
    <dbReference type="NCBI Taxonomy" id="13894"/>
    <lineage>
        <taxon>Eukaryota</taxon>
        <taxon>Viridiplantae</taxon>
        <taxon>Streptophyta</taxon>
        <taxon>Embryophyta</taxon>
        <taxon>Tracheophyta</taxon>
        <taxon>Spermatophyta</taxon>
        <taxon>Magnoliopsida</taxon>
        <taxon>Liliopsida</taxon>
        <taxon>Arecaceae</taxon>
        <taxon>Arecoideae</taxon>
        <taxon>Cocoseae</taxon>
        <taxon>Attaleinae</taxon>
        <taxon>Cocos</taxon>
    </lineage>
</organism>
<protein>
    <submittedName>
        <fullName evidence="1">Uncharacterized protein</fullName>
    </submittedName>
</protein>
<name>A0A8K0MVB4_COCNU</name>
<dbReference type="AlphaFoldDB" id="A0A8K0MVB4"/>
<evidence type="ECO:0000313" key="1">
    <source>
        <dbReference type="EMBL" id="KAG1327732.1"/>
    </source>
</evidence>
<gene>
    <name evidence="1" type="ORF">COCNU_01G016660</name>
</gene>
<evidence type="ECO:0000313" key="2">
    <source>
        <dbReference type="Proteomes" id="UP000797356"/>
    </source>
</evidence>